<evidence type="ECO:0000313" key="1">
    <source>
        <dbReference type="EMBL" id="VYU66652.1"/>
    </source>
</evidence>
<sequence length="64" mass="7645">MINLMKKSVVQIQVFGGFTMDFKIFTYYILVCNLIEITPSFKGLSQFKKFYSWEREYNGRCKVD</sequence>
<proteinExistence type="predicted"/>
<organism evidence="1">
    <name type="scientific">Clostridium butyricum</name>
    <dbReference type="NCBI Taxonomy" id="1492"/>
    <lineage>
        <taxon>Bacteria</taxon>
        <taxon>Bacillati</taxon>
        <taxon>Bacillota</taxon>
        <taxon>Clostridia</taxon>
        <taxon>Eubacteriales</taxon>
        <taxon>Clostridiaceae</taxon>
        <taxon>Clostridium</taxon>
    </lineage>
</organism>
<gene>
    <name evidence="1" type="ORF">CBLFYP62_00154</name>
</gene>
<dbReference type="EMBL" id="CACRTU010000034">
    <property type="protein sequence ID" value="VYU66652.1"/>
    <property type="molecule type" value="Genomic_DNA"/>
</dbReference>
<name>A0A6N3GR56_CLOBU</name>
<protein>
    <submittedName>
        <fullName evidence="1">Uncharacterized protein</fullName>
    </submittedName>
</protein>
<dbReference type="AlphaFoldDB" id="A0A6N3GR56"/>
<reference evidence="1" key="1">
    <citation type="submission" date="2019-11" db="EMBL/GenBank/DDBJ databases">
        <authorList>
            <person name="Feng L."/>
        </authorList>
    </citation>
    <scope>NUCLEOTIDE SEQUENCE</scope>
    <source>
        <strain evidence="1">CButyricumLFYP62</strain>
    </source>
</reference>
<accession>A0A6N3GR56</accession>